<dbReference type="InterPro" id="IPR003593">
    <property type="entry name" value="AAA+_ATPase"/>
</dbReference>
<dbReference type="InterPro" id="IPR027417">
    <property type="entry name" value="P-loop_NTPase"/>
</dbReference>
<keyword evidence="2" id="KW-1185">Reference proteome</keyword>
<name>A0ABV2BWJ9_9GAMM</name>
<gene>
    <name evidence="1" type="ORF">ABVT43_14355</name>
</gene>
<dbReference type="SUPFAM" id="SSF52540">
    <property type="entry name" value="P-loop containing nucleoside triphosphate hydrolases"/>
    <property type="match status" value="1"/>
</dbReference>
<reference evidence="1 2" key="1">
    <citation type="submission" date="2024-06" db="EMBL/GenBank/DDBJ databases">
        <authorList>
            <person name="Li F."/>
        </authorList>
    </citation>
    <scope>NUCLEOTIDE SEQUENCE [LARGE SCALE GENOMIC DNA]</scope>
    <source>
        <strain evidence="1 2">GXAS 311</strain>
    </source>
</reference>
<proteinExistence type="predicted"/>
<accession>A0ABV2BWJ9</accession>
<dbReference type="Proteomes" id="UP001548189">
    <property type="component" value="Unassembled WGS sequence"/>
</dbReference>
<dbReference type="InterPro" id="IPR051782">
    <property type="entry name" value="ABC_Transporter_VariousFunc"/>
</dbReference>
<keyword evidence="1" id="KW-0547">Nucleotide-binding</keyword>
<dbReference type="GO" id="GO:0005524">
    <property type="term" value="F:ATP binding"/>
    <property type="evidence" value="ECO:0007669"/>
    <property type="project" value="UniProtKB-KW"/>
</dbReference>
<comment type="caution">
    <text evidence="1">The sequence shown here is derived from an EMBL/GenBank/DDBJ whole genome shotgun (WGS) entry which is preliminary data.</text>
</comment>
<protein>
    <submittedName>
        <fullName evidence="1">ABC transporter ATP-binding protein</fullName>
    </submittedName>
</protein>
<dbReference type="InterPro" id="IPR017871">
    <property type="entry name" value="ABC_transporter-like_CS"/>
</dbReference>
<dbReference type="Gene3D" id="3.40.50.300">
    <property type="entry name" value="P-loop containing nucleotide triphosphate hydrolases"/>
    <property type="match status" value="1"/>
</dbReference>
<organism evidence="1 2">
    <name type="scientific">Aliikangiella maris</name>
    <dbReference type="NCBI Taxonomy" id="3162458"/>
    <lineage>
        <taxon>Bacteria</taxon>
        <taxon>Pseudomonadati</taxon>
        <taxon>Pseudomonadota</taxon>
        <taxon>Gammaproteobacteria</taxon>
        <taxon>Oceanospirillales</taxon>
        <taxon>Pleioneaceae</taxon>
        <taxon>Aliikangiella</taxon>
    </lineage>
</organism>
<keyword evidence="1" id="KW-0067">ATP-binding</keyword>
<dbReference type="InterPro" id="IPR003439">
    <property type="entry name" value="ABC_transporter-like_ATP-bd"/>
</dbReference>
<dbReference type="PANTHER" id="PTHR42939:SF1">
    <property type="entry name" value="ABC TRANSPORTER ATP-BINDING PROTEIN ALBC-RELATED"/>
    <property type="match status" value="1"/>
</dbReference>
<evidence type="ECO:0000313" key="1">
    <source>
        <dbReference type="EMBL" id="MET1256319.1"/>
    </source>
</evidence>
<dbReference type="PROSITE" id="PS50893">
    <property type="entry name" value="ABC_TRANSPORTER_2"/>
    <property type="match status" value="1"/>
</dbReference>
<dbReference type="EMBL" id="JBEVCJ010000020">
    <property type="protein sequence ID" value="MET1256319.1"/>
    <property type="molecule type" value="Genomic_DNA"/>
</dbReference>
<dbReference type="CDD" id="cd03230">
    <property type="entry name" value="ABC_DR_subfamily_A"/>
    <property type="match status" value="1"/>
</dbReference>
<dbReference type="PROSITE" id="PS00211">
    <property type="entry name" value="ABC_TRANSPORTER_1"/>
    <property type="match status" value="1"/>
</dbReference>
<dbReference type="SMART" id="SM00382">
    <property type="entry name" value="AAA"/>
    <property type="match status" value="1"/>
</dbReference>
<sequence length="293" mass="33039">MLKIEKLSYQVQGQNLVDNVSFQLPAPCRVAIVGLNGAGKSTLLNLIAGTIKATMGHIGFNQFMPSEQEYFEQCGYQAADMSAFSHLTGREYLELSCQLKNICDLSAIDKVVKVWDLQQLEIPMKKLSQGNLRKLMIAQAFLGEPKLVLLDEPSQALDPVEQQRFIDNIQQAGKYTLCLFSSHHINESVEIADYVLMFHHGKLIAQLALSDKQQLWLTSRLSLSSMQKLLPDLQVQCTHTNHSIYLYRVKLTPNYENDFVTQQLKCADSQYQLLGSSKNALMPLFTLLANQKL</sequence>
<dbReference type="Pfam" id="PF00005">
    <property type="entry name" value="ABC_tran"/>
    <property type="match status" value="1"/>
</dbReference>
<dbReference type="PANTHER" id="PTHR42939">
    <property type="entry name" value="ABC TRANSPORTER ATP-BINDING PROTEIN ALBC-RELATED"/>
    <property type="match status" value="1"/>
</dbReference>
<evidence type="ECO:0000313" key="2">
    <source>
        <dbReference type="Proteomes" id="UP001548189"/>
    </source>
</evidence>